<sequence length="227" mass="24832">MLSFGPCSGLVTRARVMSADSVEFPWTSAASEPSHAYLLPMILELLRRHLPNGGRVLDVGSGNGSLTVRIAQAGYEVLGVEPSATGLALARARFPAVRFEQGDGYDDLVGRFGVFDMVVSCEVIEHLMTPATFLWRAREATKPRGHIVVSTPYHGFLKNVAVAASGNWDHHHHPERDYGHVKFFSRATLAQVARDSGLREVSFHRVGRIPPFAKSMVVAFKAAQTSH</sequence>
<dbReference type="GO" id="GO:0032259">
    <property type="term" value="P:methylation"/>
    <property type="evidence" value="ECO:0007669"/>
    <property type="project" value="UniProtKB-KW"/>
</dbReference>
<dbReference type="PANTHER" id="PTHR43861">
    <property type="entry name" value="TRANS-ACONITATE 2-METHYLTRANSFERASE-RELATED"/>
    <property type="match status" value="1"/>
</dbReference>
<dbReference type="InterPro" id="IPR029063">
    <property type="entry name" value="SAM-dependent_MTases_sf"/>
</dbReference>
<keyword evidence="1" id="KW-0808">Transferase</keyword>
<dbReference type="EMBL" id="SIUB01000011">
    <property type="protein sequence ID" value="TBN47286.1"/>
    <property type="molecule type" value="Genomic_DNA"/>
</dbReference>
<evidence type="ECO:0000313" key="1">
    <source>
        <dbReference type="EMBL" id="TBN47286.1"/>
    </source>
</evidence>
<dbReference type="SUPFAM" id="SSF53335">
    <property type="entry name" value="S-adenosyl-L-methionine-dependent methyltransferases"/>
    <property type="match status" value="1"/>
</dbReference>
<dbReference type="GO" id="GO:0008168">
    <property type="term" value="F:methyltransferase activity"/>
    <property type="evidence" value="ECO:0007669"/>
    <property type="project" value="UniProtKB-KW"/>
</dbReference>
<dbReference type="CDD" id="cd02440">
    <property type="entry name" value="AdoMet_MTases"/>
    <property type="match status" value="1"/>
</dbReference>
<comment type="caution">
    <text evidence="1">The sequence shown here is derived from an EMBL/GenBank/DDBJ whole genome shotgun (WGS) entry which is preliminary data.</text>
</comment>
<dbReference type="Pfam" id="PF13489">
    <property type="entry name" value="Methyltransf_23"/>
    <property type="match status" value="1"/>
</dbReference>
<dbReference type="Gene3D" id="3.40.50.150">
    <property type="entry name" value="Vaccinia Virus protein VP39"/>
    <property type="match status" value="1"/>
</dbReference>
<dbReference type="AlphaFoldDB" id="A0A4Q9G9B8"/>
<protein>
    <submittedName>
        <fullName evidence="1">Methyltransferase domain-containing protein</fullName>
    </submittedName>
</protein>
<dbReference type="OrthoDB" id="9792690at2"/>
<gene>
    <name evidence="1" type="ORF">EYR15_16220</name>
</gene>
<dbReference type="Proteomes" id="UP000291613">
    <property type="component" value="Unassembled WGS sequence"/>
</dbReference>
<keyword evidence="2" id="KW-1185">Reference proteome</keyword>
<proteinExistence type="predicted"/>
<evidence type="ECO:0000313" key="2">
    <source>
        <dbReference type="Proteomes" id="UP000291613"/>
    </source>
</evidence>
<name>A0A4Q9G9B8_9HYPH</name>
<keyword evidence="1" id="KW-0489">Methyltransferase</keyword>
<reference evidence="1 2" key="1">
    <citation type="submission" date="2019-02" db="EMBL/GenBank/DDBJ databases">
        <title>Hansschlegelia quercus sp. nov., a novel methylotrophic bacterium from buds of oak (Quercus robur L.).</title>
        <authorList>
            <person name="Agafonova N.V."/>
            <person name="Kaparullina E.N."/>
            <person name="Grouzdev D.S."/>
            <person name="Doronina N.V."/>
        </authorList>
    </citation>
    <scope>NUCLEOTIDE SEQUENCE [LARGE SCALE GENOMIC DNA]</scope>
    <source>
        <strain evidence="1 2">Dub</strain>
    </source>
</reference>
<organism evidence="1 2">
    <name type="scientific">Hansschlegelia quercus</name>
    <dbReference type="NCBI Taxonomy" id="2528245"/>
    <lineage>
        <taxon>Bacteria</taxon>
        <taxon>Pseudomonadati</taxon>
        <taxon>Pseudomonadota</taxon>
        <taxon>Alphaproteobacteria</taxon>
        <taxon>Hyphomicrobiales</taxon>
        <taxon>Methylopilaceae</taxon>
        <taxon>Hansschlegelia</taxon>
    </lineage>
</organism>
<accession>A0A4Q9G9B8</accession>